<keyword evidence="8" id="KW-1185">Reference proteome</keyword>
<evidence type="ECO:0000256" key="5">
    <source>
        <dbReference type="RuleBase" id="RU003345"/>
    </source>
</evidence>
<name>A0A916UNC8_9HYPH</name>
<protein>
    <submittedName>
        <fullName evidence="7">Aldehyde dehydrogenase</fullName>
    </submittedName>
</protein>
<reference evidence="7" key="1">
    <citation type="journal article" date="2014" name="Int. J. Syst. Evol. Microbiol.">
        <title>Complete genome sequence of Corynebacterium casei LMG S-19264T (=DSM 44701T), isolated from a smear-ripened cheese.</title>
        <authorList>
            <consortium name="US DOE Joint Genome Institute (JGI-PGF)"/>
            <person name="Walter F."/>
            <person name="Albersmeier A."/>
            <person name="Kalinowski J."/>
            <person name="Ruckert C."/>
        </authorList>
    </citation>
    <scope>NUCLEOTIDE SEQUENCE</scope>
    <source>
        <strain evidence="7">CGMCC 1.12919</strain>
    </source>
</reference>
<evidence type="ECO:0000256" key="4">
    <source>
        <dbReference type="PROSITE-ProRule" id="PRU10007"/>
    </source>
</evidence>
<proteinExistence type="inferred from homology"/>
<dbReference type="InterPro" id="IPR029510">
    <property type="entry name" value="Ald_DH_CS_GLU"/>
</dbReference>
<feature type="domain" description="Aldehyde dehydrogenase" evidence="6">
    <location>
        <begin position="18"/>
        <end position="473"/>
    </location>
</feature>
<dbReference type="InterPro" id="IPR016161">
    <property type="entry name" value="Ald_DH/histidinol_DH"/>
</dbReference>
<evidence type="ECO:0000259" key="6">
    <source>
        <dbReference type="Pfam" id="PF00171"/>
    </source>
</evidence>
<dbReference type="Gene3D" id="3.40.605.10">
    <property type="entry name" value="Aldehyde Dehydrogenase, Chain A, domain 1"/>
    <property type="match status" value="1"/>
</dbReference>
<dbReference type="EMBL" id="BMGG01000007">
    <property type="protein sequence ID" value="GGC77224.1"/>
    <property type="molecule type" value="Genomic_DNA"/>
</dbReference>
<dbReference type="InterPro" id="IPR015590">
    <property type="entry name" value="Aldehyde_DH_dom"/>
</dbReference>
<keyword evidence="3" id="KW-0558">Oxidation</keyword>
<evidence type="ECO:0000313" key="7">
    <source>
        <dbReference type="EMBL" id="GGC77224.1"/>
    </source>
</evidence>
<evidence type="ECO:0000313" key="8">
    <source>
        <dbReference type="Proteomes" id="UP000637002"/>
    </source>
</evidence>
<evidence type="ECO:0000256" key="2">
    <source>
        <dbReference type="ARBA" id="ARBA00023002"/>
    </source>
</evidence>
<dbReference type="GO" id="GO:0016620">
    <property type="term" value="F:oxidoreductase activity, acting on the aldehyde or oxo group of donors, NAD or NADP as acceptor"/>
    <property type="evidence" value="ECO:0007669"/>
    <property type="project" value="InterPro"/>
</dbReference>
<evidence type="ECO:0000256" key="3">
    <source>
        <dbReference type="ARBA" id="ARBA00023097"/>
    </source>
</evidence>
<dbReference type="AlphaFoldDB" id="A0A916UNC8"/>
<organism evidence="7 8">
    <name type="scientific">Chelatococcus reniformis</name>
    <dbReference type="NCBI Taxonomy" id="1494448"/>
    <lineage>
        <taxon>Bacteria</taxon>
        <taxon>Pseudomonadati</taxon>
        <taxon>Pseudomonadota</taxon>
        <taxon>Alphaproteobacteria</taxon>
        <taxon>Hyphomicrobiales</taxon>
        <taxon>Chelatococcaceae</taxon>
        <taxon>Chelatococcus</taxon>
    </lineage>
</organism>
<feature type="active site" evidence="4">
    <location>
        <position position="249"/>
    </location>
</feature>
<comment type="similarity">
    <text evidence="1 5">Belongs to the aldehyde dehydrogenase family.</text>
</comment>
<dbReference type="InterPro" id="IPR016163">
    <property type="entry name" value="Ald_DH_C"/>
</dbReference>
<dbReference type="RefSeq" id="WP_188610887.1">
    <property type="nucleotide sequence ID" value="NZ_BMGG01000007.1"/>
</dbReference>
<accession>A0A916UNC8</accession>
<gene>
    <name evidence="7" type="ORF">GCM10010994_39420</name>
</gene>
<keyword evidence="2 5" id="KW-0560">Oxidoreductase</keyword>
<dbReference type="FunFam" id="3.40.309.10:FF:000012">
    <property type="entry name" value="Betaine aldehyde dehydrogenase"/>
    <property type="match status" value="1"/>
</dbReference>
<reference evidence="7" key="2">
    <citation type="submission" date="2020-09" db="EMBL/GenBank/DDBJ databases">
        <authorList>
            <person name="Sun Q."/>
            <person name="Zhou Y."/>
        </authorList>
    </citation>
    <scope>NUCLEOTIDE SEQUENCE</scope>
    <source>
        <strain evidence="7">CGMCC 1.12919</strain>
    </source>
</reference>
<sequence length="478" mass="50659">MADQWHHYIDGHSQAPSSGEYLRSFDPCAGQAAARVASGNAGDVERAVAAAATAAPAWRSRRPIERGRILLAIARAIRDKAAELADLERLETGKPQWQAPFEIEIAAQYFEFYGGLTNVFQGETINLGAGYHSYTVREPYGVVGVITPWNAPLNQAARAIAPALAAGNTVVAKPSEFTSGTTVALAQMACEACGLPPGVLNVVLGAGDVAGAALVSQPLVRKVAFTGSVRAGREIGRIAAERIIPLTLELGGKSPNIIFDDADLTQAIPGAVRAFTANAGQVCLAGSRLLVQASIHDQVVAGLTQAVGALRVGPAADATVGPLTTEAQYRRVRSYFDVARQEGARAIVGGELAPDEAWREGWFVPPTIYVGVRNDMRIAREEIFGPVLVVIPFADEAEAIRIANDTSYGLAAGIWTRDVSRVHRVAAAVEAGQIYVNEYQAGGVETPLGGYKNSGYGREKGIEALHHYTQLKCITIKL</sequence>
<evidence type="ECO:0000256" key="1">
    <source>
        <dbReference type="ARBA" id="ARBA00009986"/>
    </source>
</evidence>
<dbReference type="SUPFAM" id="SSF53720">
    <property type="entry name" value="ALDH-like"/>
    <property type="match status" value="1"/>
</dbReference>
<comment type="caution">
    <text evidence="7">The sequence shown here is derived from an EMBL/GenBank/DDBJ whole genome shotgun (WGS) entry which is preliminary data.</text>
</comment>
<dbReference type="Pfam" id="PF00171">
    <property type="entry name" value="Aldedh"/>
    <property type="match status" value="1"/>
</dbReference>
<dbReference type="FunFam" id="3.40.605.10:FF:000007">
    <property type="entry name" value="NAD/NADP-dependent betaine aldehyde dehydrogenase"/>
    <property type="match status" value="1"/>
</dbReference>
<dbReference type="InterPro" id="IPR016162">
    <property type="entry name" value="Ald_DH_N"/>
</dbReference>
<dbReference type="PROSITE" id="PS00687">
    <property type="entry name" value="ALDEHYDE_DEHYDR_GLU"/>
    <property type="match status" value="1"/>
</dbReference>
<dbReference type="PANTHER" id="PTHR11699">
    <property type="entry name" value="ALDEHYDE DEHYDROGENASE-RELATED"/>
    <property type="match status" value="1"/>
</dbReference>
<dbReference type="Proteomes" id="UP000637002">
    <property type="component" value="Unassembled WGS sequence"/>
</dbReference>
<dbReference type="Gene3D" id="3.40.309.10">
    <property type="entry name" value="Aldehyde Dehydrogenase, Chain A, domain 2"/>
    <property type="match status" value="1"/>
</dbReference>